<evidence type="ECO:0008006" key="3">
    <source>
        <dbReference type="Google" id="ProtNLM"/>
    </source>
</evidence>
<dbReference type="PANTHER" id="PTHR36166:SF1">
    <property type="entry name" value="SRPBCC DOMAIN-CONTAINING PROTEIN"/>
    <property type="match status" value="1"/>
</dbReference>
<dbReference type="AlphaFoldDB" id="A0A1S2PSS3"/>
<gene>
    <name evidence="1" type="ORF">BIV23_31880</name>
</gene>
<dbReference type="SUPFAM" id="SSF55961">
    <property type="entry name" value="Bet v1-like"/>
    <property type="match status" value="1"/>
</dbReference>
<dbReference type="PANTHER" id="PTHR36166">
    <property type="entry name" value="CHROMOSOME 9, WHOLE GENOME SHOTGUN SEQUENCE"/>
    <property type="match status" value="1"/>
</dbReference>
<evidence type="ECO:0000313" key="1">
    <source>
        <dbReference type="EMBL" id="OIJ96868.1"/>
    </source>
</evidence>
<dbReference type="Pfam" id="PF10604">
    <property type="entry name" value="Polyketide_cyc2"/>
    <property type="match status" value="1"/>
</dbReference>
<keyword evidence="2" id="KW-1185">Reference proteome</keyword>
<dbReference type="InterPro" id="IPR023393">
    <property type="entry name" value="START-like_dom_sf"/>
</dbReference>
<reference evidence="1 2" key="1">
    <citation type="submission" date="2016-10" db="EMBL/GenBank/DDBJ databases">
        <title>Genome sequence of Streptomyces sp. MUSC 1.</title>
        <authorList>
            <person name="Lee L.-H."/>
            <person name="Ser H.-L."/>
            <person name="Law J.W.-F."/>
        </authorList>
    </citation>
    <scope>NUCLEOTIDE SEQUENCE [LARGE SCALE GENOMIC DNA]</scope>
    <source>
        <strain evidence="1 2">MUSC 1</strain>
    </source>
</reference>
<comment type="caution">
    <text evidence="1">The sequence shown here is derived from an EMBL/GenBank/DDBJ whole genome shotgun (WGS) entry which is preliminary data.</text>
</comment>
<proteinExistence type="predicted"/>
<dbReference type="Gene3D" id="3.30.530.20">
    <property type="match status" value="1"/>
</dbReference>
<dbReference type="EMBL" id="MLYO01000060">
    <property type="protein sequence ID" value="OIJ96868.1"/>
    <property type="molecule type" value="Genomic_DNA"/>
</dbReference>
<dbReference type="InterPro" id="IPR019587">
    <property type="entry name" value="Polyketide_cyclase/dehydratase"/>
</dbReference>
<sequence>MLLTASVEINAAPERVWAVLTDFGAYPQWNPFVTRAEITSTDGRLRPGATMRNRMEQDGKASTFTPEVLVARPGRELRWLGRVGPGWLVDAEHRFVIERTGPGTVRLTQSESFTGTLVPFVEKGLEHGTLPQFQAMNEALKQRVTAQTR</sequence>
<accession>A0A1S2PSS3</accession>
<dbReference type="CDD" id="cd07822">
    <property type="entry name" value="SRPBCC_4"/>
    <property type="match status" value="1"/>
</dbReference>
<dbReference type="Proteomes" id="UP000179642">
    <property type="component" value="Unassembled WGS sequence"/>
</dbReference>
<name>A0A1S2PSS3_9ACTN</name>
<protein>
    <recommendedName>
        <fullName evidence="3">Polyketide cyclase</fullName>
    </recommendedName>
</protein>
<organism evidence="1 2">
    <name type="scientific">Streptomyces monashensis</name>
    <dbReference type="NCBI Taxonomy" id="1678012"/>
    <lineage>
        <taxon>Bacteria</taxon>
        <taxon>Bacillati</taxon>
        <taxon>Actinomycetota</taxon>
        <taxon>Actinomycetes</taxon>
        <taxon>Kitasatosporales</taxon>
        <taxon>Streptomycetaceae</taxon>
        <taxon>Streptomyces</taxon>
    </lineage>
</organism>
<evidence type="ECO:0000313" key="2">
    <source>
        <dbReference type="Proteomes" id="UP000179642"/>
    </source>
</evidence>